<evidence type="ECO:0000313" key="1">
    <source>
        <dbReference type="EMBL" id="QSS65090.1"/>
    </source>
</evidence>
<dbReference type="EMBL" id="CP069115">
    <property type="protein sequence ID" value="QSS65090.1"/>
    <property type="molecule type" value="Genomic_DNA"/>
</dbReference>
<organism evidence="1 2">
    <name type="scientific">Ajellomyces capsulatus</name>
    <name type="common">Darling's disease fungus</name>
    <name type="synonym">Histoplasma capsulatum</name>
    <dbReference type="NCBI Taxonomy" id="5037"/>
    <lineage>
        <taxon>Eukaryota</taxon>
        <taxon>Fungi</taxon>
        <taxon>Dikarya</taxon>
        <taxon>Ascomycota</taxon>
        <taxon>Pezizomycotina</taxon>
        <taxon>Eurotiomycetes</taxon>
        <taxon>Eurotiomycetidae</taxon>
        <taxon>Onygenales</taxon>
        <taxon>Ajellomycetaceae</taxon>
        <taxon>Histoplasma</taxon>
    </lineage>
</organism>
<dbReference type="AlphaFoldDB" id="A0A8A1MIY5"/>
<proteinExistence type="predicted"/>
<reference evidence="1" key="1">
    <citation type="submission" date="2021-01" db="EMBL/GenBank/DDBJ databases">
        <title>Chromosome-level genome assembly of a human fungal pathogen reveals clustering of transcriptionally co-regulated genes.</title>
        <authorList>
            <person name="Voorhies M."/>
            <person name="Cohen S."/>
            <person name="Shea T.P."/>
            <person name="Petrus S."/>
            <person name="Munoz J.F."/>
            <person name="Poplawski S."/>
            <person name="Goldman W.E."/>
            <person name="Michael T."/>
            <person name="Cuomo C.A."/>
            <person name="Sil A."/>
            <person name="Beyhan S."/>
        </authorList>
    </citation>
    <scope>NUCLEOTIDE SEQUENCE</scope>
    <source>
        <strain evidence="1">WU24</strain>
    </source>
</reference>
<sequence length="108" mass="11756">MHPLGTCDLQKLAGLSTNTLVPRYSLNRFGGSGSCKLRNVLRTKVLGVGLGRFVLWRSSALVYSVQLTLPRYHNPDGCGNWGDQPFSGVDLVHQSNSIEQGIMVGDEP</sequence>
<dbReference type="Proteomes" id="UP000663671">
    <property type="component" value="Chromosome 3"/>
</dbReference>
<dbReference type="VEuPathDB" id="FungiDB:I7I51_05931"/>
<name>A0A8A1MIY5_AJECA</name>
<gene>
    <name evidence="1" type="ORF">I7I51_05931</name>
</gene>
<evidence type="ECO:0000313" key="2">
    <source>
        <dbReference type="Proteomes" id="UP000663671"/>
    </source>
</evidence>
<accession>A0A8A1MIY5</accession>
<protein>
    <submittedName>
        <fullName evidence="1">Uncharacterized protein</fullName>
    </submittedName>
</protein>